<keyword evidence="3" id="KW-0378">Hydrolase</keyword>
<dbReference type="InterPro" id="IPR036691">
    <property type="entry name" value="Endo/exonu/phosph_ase_sf"/>
</dbReference>
<dbReference type="PANTHER" id="PTHR42834:SF1">
    <property type="entry name" value="ENDONUCLEASE_EXONUCLEASE_PHOSPHATASE FAMILY PROTEIN (AFU_ORTHOLOGUE AFUA_3G09210)"/>
    <property type="match status" value="1"/>
</dbReference>
<protein>
    <submittedName>
        <fullName evidence="3">Endonuclease/exonuclease/phosphatase family protein</fullName>
    </submittedName>
</protein>
<keyword evidence="3" id="KW-0255">Endonuclease</keyword>
<reference evidence="4" key="1">
    <citation type="journal article" date="2019" name="Int. J. Syst. Evol. Microbiol.">
        <title>The Global Catalogue of Microorganisms (GCM) 10K type strain sequencing project: providing services to taxonomists for standard genome sequencing and annotation.</title>
        <authorList>
            <consortium name="The Broad Institute Genomics Platform"/>
            <consortium name="The Broad Institute Genome Sequencing Center for Infectious Disease"/>
            <person name="Wu L."/>
            <person name="Ma J."/>
        </authorList>
    </citation>
    <scope>NUCLEOTIDE SEQUENCE [LARGE SCALE GENOMIC DNA]</scope>
    <source>
        <strain evidence="4">CGMCC 1.12477</strain>
    </source>
</reference>
<organism evidence="3 4">
    <name type="scientific">Nocardioides aestuarii</name>
    <dbReference type="NCBI Taxonomy" id="252231"/>
    <lineage>
        <taxon>Bacteria</taxon>
        <taxon>Bacillati</taxon>
        <taxon>Actinomycetota</taxon>
        <taxon>Actinomycetes</taxon>
        <taxon>Propionibacteriales</taxon>
        <taxon>Nocardioidaceae</taxon>
        <taxon>Nocardioides</taxon>
    </lineage>
</organism>
<feature type="region of interest" description="Disordered" evidence="1">
    <location>
        <begin position="291"/>
        <end position="310"/>
    </location>
</feature>
<gene>
    <name evidence="3" type="ORF">ACFSDE_17450</name>
</gene>
<dbReference type="Pfam" id="PF03372">
    <property type="entry name" value="Exo_endo_phos"/>
    <property type="match status" value="1"/>
</dbReference>
<evidence type="ECO:0000256" key="1">
    <source>
        <dbReference type="SAM" id="MobiDB-lite"/>
    </source>
</evidence>
<name>A0ABW4TRS1_9ACTN</name>
<keyword evidence="3" id="KW-0540">Nuclease</keyword>
<comment type="caution">
    <text evidence="3">The sequence shown here is derived from an EMBL/GenBank/DDBJ whole genome shotgun (WGS) entry which is preliminary data.</text>
</comment>
<keyword evidence="4" id="KW-1185">Reference proteome</keyword>
<feature type="domain" description="Endonuclease/exonuclease/phosphatase" evidence="2">
    <location>
        <begin position="7"/>
        <end position="313"/>
    </location>
</feature>
<evidence type="ECO:0000259" key="2">
    <source>
        <dbReference type="Pfam" id="PF03372"/>
    </source>
</evidence>
<accession>A0ABW4TRS1</accession>
<dbReference type="GO" id="GO:0004519">
    <property type="term" value="F:endonuclease activity"/>
    <property type="evidence" value="ECO:0007669"/>
    <property type="project" value="UniProtKB-KW"/>
</dbReference>
<dbReference type="EMBL" id="JBHUGD010000003">
    <property type="protein sequence ID" value="MFD1948591.1"/>
    <property type="molecule type" value="Genomic_DNA"/>
</dbReference>
<sequence length="324" mass="34533">MTVLRFMTWNVQNLFDAGTPFGPPTQVDFDAKLAGLAGVINTYAPDVLALQEVGSDTALAALQAQTPQLKYRMLGIPDPRGIRVALLSRRALNSRHDLAAFPAGVLPTQTGDDPPGPAGPPTVSQVGRPGLQATIRYGNRDIVVIACHLKSKLLSYPGGRFSPLDEDERARFAGYALNRRTGEAVALRVFLNTLLDGDGTRLPVVLAGDLNDEVTAATSQILLGPPGSEIGTTGFSQADSGDGNRMWNLAPLLPDGEHVSRRYRGRDELIDHILVSHHLVTRVDEVHSVPATAPLPSMTDDPEPPNPAIPSDHAAITATFNLAA</sequence>
<evidence type="ECO:0000313" key="3">
    <source>
        <dbReference type="EMBL" id="MFD1948591.1"/>
    </source>
</evidence>
<dbReference type="PANTHER" id="PTHR42834">
    <property type="entry name" value="ENDONUCLEASE/EXONUCLEASE/PHOSPHATASE FAMILY PROTEIN (AFU_ORTHOLOGUE AFUA_3G09210)"/>
    <property type="match status" value="1"/>
</dbReference>
<dbReference type="RefSeq" id="WP_343920793.1">
    <property type="nucleotide sequence ID" value="NZ_BAAAJT010000002.1"/>
</dbReference>
<dbReference type="Gene3D" id="3.60.10.10">
    <property type="entry name" value="Endonuclease/exonuclease/phosphatase"/>
    <property type="match status" value="1"/>
</dbReference>
<feature type="region of interest" description="Disordered" evidence="1">
    <location>
        <begin position="108"/>
        <end position="128"/>
    </location>
</feature>
<proteinExistence type="predicted"/>
<dbReference type="Proteomes" id="UP001597351">
    <property type="component" value="Unassembled WGS sequence"/>
</dbReference>
<dbReference type="InterPro" id="IPR005135">
    <property type="entry name" value="Endo/exonuclease/phosphatase"/>
</dbReference>
<dbReference type="SUPFAM" id="SSF56219">
    <property type="entry name" value="DNase I-like"/>
    <property type="match status" value="1"/>
</dbReference>
<evidence type="ECO:0000313" key="4">
    <source>
        <dbReference type="Proteomes" id="UP001597351"/>
    </source>
</evidence>